<dbReference type="Proteomes" id="UP000193570">
    <property type="component" value="Unassembled WGS sequence"/>
</dbReference>
<dbReference type="InterPro" id="IPR010982">
    <property type="entry name" value="Lambda_DNA-bd_dom_sf"/>
</dbReference>
<organism evidence="6 7">
    <name type="scientific">Roseivivax jejudonensis</name>
    <dbReference type="NCBI Taxonomy" id="1529041"/>
    <lineage>
        <taxon>Bacteria</taxon>
        <taxon>Pseudomonadati</taxon>
        <taxon>Pseudomonadota</taxon>
        <taxon>Alphaproteobacteria</taxon>
        <taxon>Rhodobacterales</taxon>
        <taxon>Roseobacteraceae</taxon>
        <taxon>Roseivivax</taxon>
    </lineage>
</organism>
<keyword evidence="1" id="KW-0678">Repressor</keyword>
<dbReference type="CDD" id="cd06278">
    <property type="entry name" value="PBP1_LacI-like"/>
    <property type="match status" value="1"/>
</dbReference>
<protein>
    <submittedName>
        <fullName evidence="6">Putative HTH-type transcriptional repressor ExuR</fullName>
    </submittedName>
</protein>
<dbReference type="InterPro" id="IPR028082">
    <property type="entry name" value="Peripla_BP_I"/>
</dbReference>
<dbReference type="PANTHER" id="PTHR30146">
    <property type="entry name" value="LACI-RELATED TRANSCRIPTIONAL REPRESSOR"/>
    <property type="match status" value="1"/>
</dbReference>
<dbReference type="SMART" id="SM00354">
    <property type="entry name" value="HTH_LACI"/>
    <property type="match status" value="1"/>
</dbReference>
<dbReference type="SUPFAM" id="SSF47413">
    <property type="entry name" value="lambda repressor-like DNA-binding domains"/>
    <property type="match status" value="1"/>
</dbReference>
<evidence type="ECO:0000256" key="1">
    <source>
        <dbReference type="ARBA" id="ARBA00022491"/>
    </source>
</evidence>
<reference evidence="6 7" key="1">
    <citation type="submission" date="2017-03" db="EMBL/GenBank/DDBJ databases">
        <authorList>
            <person name="Afonso C.L."/>
            <person name="Miller P.J."/>
            <person name="Scott M.A."/>
            <person name="Spackman E."/>
            <person name="Goraichik I."/>
            <person name="Dimitrov K.M."/>
            <person name="Suarez D.L."/>
            <person name="Swayne D.E."/>
        </authorList>
    </citation>
    <scope>NUCLEOTIDE SEQUENCE [LARGE SCALE GENOMIC DNA]</scope>
    <source>
        <strain evidence="6 7">CECT 8625</strain>
    </source>
</reference>
<gene>
    <name evidence="6" type="primary">exuR</name>
    <name evidence="6" type="ORF">ROJ8625_00673</name>
</gene>
<keyword evidence="2" id="KW-0805">Transcription regulation</keyword>
<dbReference type="PROSITE" id="PS50932">
    <property type="entry name" value="HTH_LACI_2"/>
    <property type="match status" value="1"/>
</dbReference>
<evidence type="ECO:0000259" key="5">
    <source>
        <dbReference type="PROSITE" id="PS50932"/>
    </source>
</evidence>
<evidence type="ECO:0000256" key="3">
    <source>
        <dbReference type="ARBA" id="ARBA00023125"/>
    </source>
</evidence>
<dbReference type="GO" id="GO:0000976">
    <property type="term" value="F:transcription cis-regulatory region binding"/>
    <property type="evidence" value="ECO:0007669"/>
    <property type="project" value="TreeGrafter"/>
</dbReference>
<keyword evidence="4" id="KW-0804">Transcription</keyword>
<dbReference type="RefSeq" id="WP_085790401.1">
    <property type="nucleotide sequence ID" value="NZ_FWFK01000001.1"/>
</dbReference>
<evidence type="ECO:0000256" key="2">
    <source>
        <dbReference type="ARBA" id="ARBA00023015"/>
    </source>
</evidence>
<dbReference type="Pfam" id="PF00356">
    <property type="entry name" value="LacI"/>
    <property type="match status" value="1"/>
</dbReference>
<keyword evidence="7" id="KW-1185">Reference proteome</keyword>
<evidence type="ECO:0000313" key="6">
    <source>
        <dbReference type="EMBL" id="SLN19546.1"/>
    </source>
</evidence>
<dbReference type="Pfam" id="PF13377">
    <property type="entry name" value="Peripla_BP_3"/>
    <property type="match status" value="1"/>
</dbReference>
<dbReference type="Gene3D" id="1.10.260.40">
    <property type="entry name" value="lambda repressor-like DNA-binding domains"/>
    <property type="match status" value="1"/>
</dbReference>
<name>A0A1X6YHC6_9RHOB</name>
<dbReference type="SUPFAM" id="SSF53822">
    <property type="entry name" value="Periplasmic binding protein-like I"/>
    <property type="match status" value="1"/>
</dbReference>
<dbReference type="PANTHER" id="PTHR30146:SF95">
    <property type="entry name" value="RIBOSE OPERON REPRESSOR"/>
    <property type="match status" value="1"/>
</dbReference>
<accession>A0A1X6YHC6</accession>
<evidence type="ECO:0000313" key="7">
    <source>
        <dbReference type="Proteomes" id="UP000193570"/>
    </source>
</evidence>
<dbReference type="InterPro" id="IPR046335">
    <property type="entry name" value="LacI/GalR-like_sensor"/>
</dbReference>
<dbReference type="InterPro" id="IPR000843">
    <property type="entry name" value="HTH_LacI"/>
</dbReference>
<dbReference type="AlphaFoldDB" id="A0A1X6YHC6"/>
<proteinExistence type="predicted"/>
<dbReference type="GO" id="GO:0003700">
    <property type="term" value="F:DNA-binding transcription factor activity"/>
    <property type="evidence" value="ECO:0007669"/>
    <property type="project" value="TreeGrafter"/>
</dbReference>
<feature type="domain" description="HTH lacI-type" evidence="5">
    <location>
        <begin position="13"/>
        <end position="67"/>
    </location>
</feature>
<dbReference type="OrthoDB" id="8433438at2"/>
<dbReference type="EMBL" id="FWFK01000001">
    <property type="protein sequence ID" value="SLN19546.1"/>
    <property type="molecule type" value="Genomic_DNA"/>
</dbReference>
<keyword evidence="3" id="KW-0238">DNA-binding</keyword>
<evidence type="ECO:0000256" key="4">
    <source>
        <dbReference type="ARBA" id="ARBA00023163"/>
    </source>
</evidence>
<dbReference type="CDD" id="cd01392">
    <property type="entry name" value="HTH_LacI"/>
    <property type="match status" value="1"/>
</dbReference>
<dbReference type="Gene3D" id="3.40.50.2300">
    <property type="match status" value="2"/>
</dbReference>
<sequence length="347" mass="37269">MSATPDPGRTDKVTAQDVARAAGVSRSAVSRVFTPGASVSQKTADKVRAAAERLGYRPNALARSLITGRSRMIGLVVAYLENYFYPEALEKFSHALQAEGYHVLVFMTSQTATNIDAVVEEILDYQVAGIIVASVALSSDLAERCRSLGVPVVLFNRIQDVDGVATVASDNFGGGREVARLFVEAGHERVAYIAGWEGASTQRDREAGFLEGLAAAGVSLHAREVGDFHADTARGAARRMFTDAAPRPDAVFVCNDHMAFAVMDVLRFELGLNVPEDVSVVGFDDVPPAAWPAYALTTVRQRANRMVEAAVSVLLAQIDAPWDAAGREVIDAPLVLRRSARLPEGWI</sequence>